<dbReference type="Pfam" id="PF03372">
    <property type="entry name" value="Exo_endo_phos"/>
    <property type="match status" value="1"/>
</dbReference>
<dbReference type="InterPro" id="IPR036691">
    <property type="entry name" value="Endo/exonu/phosph_ase_sf"/>
</dbReference>
<keyword evidence="2" id="KW-0378">Hydrolase</keyword>
<dbReference type="GO" id="GO:0000175">
    <property type="term" value="F:3'-5'-RNA exonuclease activity"/>
    <property type="evidence" value="ECO:0007669"/>
    <property type="project" value="TreeGrafter"/>
</dbReference>
<comment type="caution">
    <text evidence="5">The sequence shown here is derived from an EMBL/GenBank/DDBJ whole genome shotgun (WGS) entry which is preliminary data.</text>
</comment>
<dbReference type="OrthoDB" id="10253982at2759"/>
<dbReference type="InterPro" id="IPR050410">
    <property type="entry name" value="CCR4/nocturin_mRNA_transcr"/>
</dbReference>
<evidence type="ECO:0000256" key="3">
    <source>
        <dbReference type="ARBA" id="ARBA00023807"/>
    </source>
</evidence>
<dbReference type="Gene3D" id="3.60.10.10">
    <property type="entry name" value="Endonuclease/exonuclease/phosphatase"/>
    <property type="match status" value="1"/>
</dbReference>
<dbReference type="PANTHER" id="PTHR12121">
    <property type="entry name" value="CARBON CATABOLITE REPRESSOR PROTEIN 4"/>
    <property type="match status" value="1"/>
</dbReference>
<gene>
    <name evidence="5" type="primary">ccr4</name>
    <name evidence="5" type="ORF">AWC38_SpisGene5905</name>
</gene>
<dbReference type="GO" id="GO:0006139">
    <property type="term" value="P:nucleobase-containing compound metabolic process"/>
    <property type="evidence" value="ECO:0007669"/>
    <property type="project" value="UniProtKB-ARBA"/>
</dbReference>
<dbReference type="PANTHER" id="PTHR12121:SF45">
    <property type="entry name" value="NOCTURNIN"/>
    <property type="match status" value="1"/>
</dbReference>
<sequence>MAASSKLRREKIYSEATLLGQKNMTHLEQHLKTKRCRAASTRRRKVRREFKLRYPEKGWERKRTSKPNKDITTCVKNNRDSRYTYQQNMITKKVPGQRINIMNQQKEAPFTRRALERVSEANSEEYEFSIVTYNILADYWILQNSWKEDSYSYCPKEYMIRTKGRASHRHILLMAELRWLDSDIICLQEVDTSYFREILKGDLSELGYEGLFAEKCMGIPEGEALFFKKNKFHLQETKTVHLNDMAECTFKQAEIPQFWEVVLLATLRHKLSNSLLVLCVTHIRWGNLQETVSQACQITMVTKALYDMVSTLQESQGNRVAYILCGDFNIEPQFPAYKLLAEGKLTDKEINTLKGCDYIRWGSDTYMEKALQLSPDQVALLHRTEAQINNPLVDLQSAYKNIMGAEPRCTNHEGPECLWTLDYIWFDSRSLEVTAALETVSPSAIEPYTGLPNEYFPSDHLSLKAYFKFASSREKQE</sequence>
<dbReference type="AlphaFoldDB" id="A0A2B4SF77"/>
<dbReference type="STRING" id="50429.A0A2B4SF77"/>
<evidence type="ECO:0000256" key="2">
    <source>
        <dbReference type="ARBA" id="ARBA00022801"/>
    </source>
</evidence>
<evidence type="ECO:0000256" key="1">
    <source>
        <dbReference type="ARBA" id="ARBA00010774"/>
    </source>
</evidence>
<feature type="domain" description="Endonuclease/exonuclease/phosphatase" evidence="4">
    <location>
        <begin position="132"/>
        <end position="460"/>
    </location>
</feature>
<dbReference type="SUPFAM" id="SSF56219">
    <property type="entry name" value="DNase I-like"/>
    <property type="match status" value="1"/>
</dbReference>
<dbReference type="Proteomes" id="UP000225706">
    <property type="component" value="Unassembled WGS sequence"/>
</dbReference>
<evidence type="ECO:0000259" key="4">
    <source>
        <dbReference type="Pfam" id="PF03372"/>
    </source>
</evidence>
<evidence type="ECO:0000313" key="5">
    <source>
        <dbReference type="EMBL" id="PFX29324.1"/>
    </source>
</evidence>
<dbReference type="EMBL" id="LSMT01000067">
    <property type="protein sequence ID" value="PFX29324.1"/>
    <property type="molecule type" value="Genomic_DNA"/>
</dbReference>
<protein>
    <recommendedName>
        <fullName evidence="3">Nocturnin</fullName>
    </recommendedName>
</protein>
<dbReference type="InterPro" id="IPR005135">
    <property type="entry name" value="Endo/exonuclease/phosphatase"/>
</dbReference>
<comment type="similarity">
    <text evidence="1">Belongs to the CCR4/nocturin family.</text>
</comment>
<proteinExistence type="inferred from homology"/>
<evidence type="ECO:0000313" key="6">
    <source>
        <dbReference type="Proteomes" id="UP000225706"/>
    </source>
</evidence>
<reference evidence="6" key="1">
    <citation type="journal article" date="2017" name="bioRxiv">
        <title>Comparative analysis of the genomes of Stylophora pistillata and Acropora digitifera provides evidence for extensive differences between species of corals.</title>
        <authorList>
            <person name="Voolstra C.R."/>
            <person name="Li Y."/>
            <person name="Liew Y.J."/>
            <person name="Baumgarten S."/>
            <person name="Zoccola D."/>
            <person name="Flot J.-F."/>
            <person name="Tambutte S."/>
            <person name="Allemand D."/>
            <person name="Aranda M."/>
        </authorList>
    </citation>
    <scope>NUCLEOTIDE SEQUENCE [LARGE SCALE GENOMIC DNA]</scope>
</reference>
<keyword evidence="6" id="KW-1185">Reference proteome</keyword>
<name>A0A2B4SF77_STYPI</name>
<accession>A0A2B4SF77</accession>
<organism evidence="5 6">
    <name type="scientific">Stylophora pistillata</name>
    <name type="common">Smooth cauliflower coral</name>
    <dbReference type="NCBI Taxonomy" id="50429"/>
    <lineage>
        <taxon>Eukaryota</taxon>
        <taxon>Metazoa</taxon>
        <taxon>Cnidaria</taxon>
        <taxon>Anthozoa</taxon>
        <taxon>Hexacorallia</taxon>
        <taxon>Scleractinia</taxon>
        <taxon>Astrocoeniina</taxon>
        <taxon>Pocilloporidae</taxon>
        <taxon>Stylophora</taxon>
    </lineage>
</organism>